<dbReference type="Proteomes" id="UP000504638">
    <property type="component" value="Unplaced"/>
</dbReference>
<gene>
    <name evidence="2 4" type="ORF">P152DRAFT_387075</name>
</gene>
<evidence type="ECO:0000313" key="3">
    <source>
        <dbReference type="Proteomes" id="UP000504638"/>
    </source>
</evidence>
<dbReference type="GeneID" id="54416438"/>
<reference evidence="4" key="2">
    <citation type="submission" date="2020-04" db="EMBL/GenBank/DDBJ databases">
        <authorList>
            <consortium name="NCBI Genome Project"/>
        </authorList>
    </citation>
    <scope>NUCLEOTIDE SEQUENCE</scope>
    <source>
        <strain evidence="4">CBS 781.70</strain>
    </source>
</reference>
<evidence type="ECO:0000256" key="1">
    <source>
        <dbReference type="SAM" id="MobiDB-lite"/>
    </source>
</evidence>
<protein>
    <submittedName>
        <fullName evidence="2 4">Uncharacterized protein</fullName>
    </submittedName>
</protein>
<evidence type="ECO:0000313" key="2">
    <source>
        <dbReference type="EMBL" id="KAF1817625.1"/>
    </source>
</evidence>
<evidence type="ECO:0000313" key="4">
    <source>
        <dbReference type="RefSeq" id="XP_033539256.1"/>
    </source>
</evidence>
<dbReference type="EMBL" id="ML975149">
    <property type="protein sequence ID" value="KAF1817625.1"/>
    <property type="molecule type" value="Genomic_DNA"/>
</dbReference>
<sequence>MFPSLVRRSIKSQFNHATNPYKAKKIWPPDFSNLSNKHQFRLERRYRRRTNLKWARPNFMKLLQLSQWGILVYGVLFLELPTKGRETEEQPFQGVRHISKINDAS</sequence>
<dbReference type="OrthoDB" id="5278907at2759"/>
<name>A0A6G1GHQ1_9PEZI</name>
<organism evidence="2">
    <name type="scientific">Eremomyces bilateralis CBS 781.70</name>
    <dbReference type="NCBI Taxonomy" id="1392243"/>
    <lineage>
        <taxon>Eukaryota</taxon>
        <taxon>Fungi</taxon>
        <taxon>Dikarya</taxon>
        <taxon>Ascomycota</taxon>
        <taxon>Pezizomycotina</taxon>
        <taxon>Dothideomycetes</taxon>
        <taxon>Dothideomycetes incertae sedis</taxon>
        <taxon>Eremomycetales</taxon>
        <taxon>Eremomycetaceae</taxon>
        <taxon>Eremomyces</taxon>
    </lineage>
</organism>
<accession>A0A6G1GHQ1</accession>
<reference evidence="2 4" key="1">
    <citation type="submission" date="2020-01" db="EMBL/GenBank/DDBJ databases">
        <authorList>
            <consortium name="DOE Joint Genome Institute"/>
            <person name="Haridas S."/>
            <person name="Albert R."/>
            <person name="Binder M."/>
            <person name="Bloem J."/>
            <person name="Labutti K."/>
            <person name="Salamov A."/>
            <person name="Andreopoulos B."/>
            <person name="Baker S.E."/>
            <person name="Barry K."/>
            <person name="Bills G."/>
            <person name="Bluhm B.H."/>
            <person name="Cannon C."/>
            <person name="Castanera R."/>
            <person name="Culley D.E."/>
            <person name="Daum C."/>
            <person name="Ezra D."/>
            <person name="Gonzalez J.B."/>
            <person name="Henrissat B."/>
            <person name="Kuo A."/>
            <person name="Liang C."/>
            <person name="Lipzen A."/>
            <person name="Lutzoni F."/>
            <person name="Magnuson J."/>
            <person name="Mondo S."/>
            <person name="Nolan M."/>
            <person name="Ohm R."/>
            <person name="Pangilinan J."/>
            <person name="Park H.-J."/>
            <person name="Ramirez L."/>
            <person name="Alfaro M."/>
            <person name="Sun H."/>
            <person name="Tritt A."/>
            <person name="Yoshinaga Y."/>
            <person name="Zwiers L.-H."/>
            <person name="Turgeon B.G."/>
            <person name="Goodwin S.B."/>
            <person name="Spatafora J.W."/>
            <person name="Crous P.W."/>
            <person name="Grigoriev I.V."/>
        </authorList>
    </citation>
    <scope>NUCLEOTIDE SEQUENCE</scope>
    <source>
        <strain evidence="2 4">CBS 781.70</strain>
    </source>
</reference>
<reference evidence="4" key="3">
    <citation type="submission" date="2025-04" db="UniProtKB">
        <authorList>
            <consortium name="RefSeq"/>
        </authorList>
    </citation>
    <scope>IDENTIFICATION</scope>
    <source>
        <strain evidence="4">CBS 781.70</strain>
    </source>
</reference>
<dbReference type="AlphaFoldDB" id="A0A6G1GHQ1"/>
<proteinExistence type="predicted"/>
<feature type="region of interest" description="Disordered" evidence="1">
    <location>
        <begin position="86"/>
        <end position="105"/>
    </location>
</feature>
<dbReference type="RefSeq" id="XP_033539256.1">
    <property type="nucleotide sequence ID" value="XM_033675868.1"/>
</dbReference>
<keyword evidence="3" id="KW-1185">Reference proteome</keyword>